<dbReference type="AlphaFoldDB" id="A0A7J6SNR5"/>
<reference evidence="1 2" key="1">
    <citation type="submission" date="2020-04" db="EMBL/GenBank/DDBJ databases">
        <title>Perkinsus olseni comparative genomics.</title>
        <authorList>
            <person name="Bogema D.R."/>
        </authorList>
    </citation>
    <scope>NUCLEOTIDE SEQUENCE [LARGE SCALE GENOMIC DNA]</scope>
    <source>
        <strain evidence="1 2">ATCC PRA-207</strain>
    </source>
</reference>
<protein>
    <submittedName>
        <fullName evidence="1">Uncharacterized protein</fullName>
    </submittedName>
</protein>
<name>A0A7J6SNR5_PEROL</name>
<sequence length="176" mass="19197">MGHAPTVTSAGYREMKKLRGEMEAANHEKTRTLIIGRFRTANSSASLWIGDPAVYAAIYSTNPSVNPFFSGPFEPGGAWGLLSESSTLGTALGSVMQQESSVVIVRVVGVDAAVQHRDQGKLKYGITVVVLACRPFLNYTQKRCAMNDAIYQLLPVPRSSVWFSTGHQFAAFLWLL</sequence>
<accession>A0A7J6SNR5</accession>
<evidence type="ECO:0000313" key="1">
    <source>
        <dbReference type="EMBL" id="KAF4734335.1"/>
    </source>
</evidence>
<feature type="non-terminal residue" evidence="1">
    <location>
        <position position="176"/>
    </location>
</feature>
<gene>
    <name evidence="1" type="ORF">FOZ63_006044</name>
</gene>
<organism evidence="1 2">
    <name type="scientific">Perkinsus olseni</name>
    <name type="common">Perkinsus atlanticus</name>
    <dbReference type="NCBI Taxonomy" id="32597"/>
    <lineage>
        <taxon>Eukaryota</taxon>
        <taxon>Sar</taxon>
        <taxon>Alveolata</taxon>
        <taxon>Perkinsozoa</taxon>
        <taxon>Perkinsea</taxon>
        <taxon>Perkinsida</taxon>
        <taxon>Perkinsidae</taxon>
        <taxon>Perkinsus</taxon>
    </lineage>
</organism>
<comment type="caution">
    <text evidence="1">The sequence shown here is derived from an EMBL/GenBank/DDBJ whole genome shotgun (WGS) entry which is preliminary data.</text>
</comment>
<keyword evidence="2" id="KW-1185">Reference proteome</keyword>
<dbReference type="Proteomes" id="UP000553632">
    <property type="component" value="Unassembled WGS sequence"/>
</dbReference>
<proteinExistence type="predicted"/>
<evidence type="ECO:0000313" key="2">
    <source>
        <dbReference type="Proteomes" id="UP000553632"/>
    </source>
</evidence>
<dbReference type="EMBL" id="JABANO010016933">
    <property type="protein sequence ID" value="KAF4734335.1"/>
    <property type="molecule type" value="Genomic_DNA"/>
</dbReference>